<evidence type="ECO:0000313" key="3">
    <source>
        <dbReference type="EMBL" id="KAJ3256384.1"/>
    </source>
</evidence>
<evidence type="ECO:0000256" key="1">
    <source>
        <dbReference type="SAM" id="MobiDB-lite"/>
    </source>
</evidence>
<keyword evidence="2" id="KW-0472">Membrane</keyword>
<feature type="transmembrane region" description="Helical" evidence="2">
    <location>
        <begin position="264"/>
        <end position="282"/>
    </location>
</feature>
<feature type="region of interest" description="Disordered" evidence="1">
    <location>
        <begin position="47"/>
        <end position="67"/>
    </location>
</feature>
<feature type="transmembrane region" description="Helical" evidence="2">
    <location>
        <begin position="100"/>
        <end position="123"/>
    </location>
</feature>
<accession>A0AAD5UF21</accession>
<organism evidence="3 4">
    <name type="scientific">Boothiomyces macroporosus</name>
    <dbReference type="NCBI Taxonomy" id="261099"/>
    <lineage>
        <taxon>Eukaryota</taxon>
        <taxon>Fungi</taxon>
        <taxon>Fungi incertae sedis</taxon>
        <taxon>Chytridiomycota</taxon>
        <taxon>Chytridiomycota incertae sedis</taxon>
        <taxon>Chytridiomycetes</taxon>
        <taxon>Rhizophydiales</taxon>
        <taxon>Terramycetaceae</taxon>
        <taxon>Boothiomyces</taxon>
    </lineage>
</organism>
<gene>
    <name evidence="3" type="ORF">HK103_005513</name>
</gene>
<evidence type="ECO:0000313" key="4">
    <source>
        <dbReference type="Proteomes" id="UP001210925"/>
    </source>
</evidence>
<dbReference type="AlphaFoldDB" id="A0AAD5UF21"/>
<keyword evidence="4" id="KW-1185">Reference proteome</keyword>
<feature type="transmembrane region" description="Helical" evidence="2">
    <location>
        <begin position="143"/>
        <end position="163"/>
    </location>
</feature>
<keyword evidence="2" id="KW-0812">Transmembrane</keyword>
<evidence type="ECO:0008006" key="5">
    <source>
        <dbReference type="Google" id="ProtNLM"/>
    </source>
</evidence>
<evidence type="ECO:0000256" key="2">
    <source>
        <dbReference type="SAM" id="Phobius"/>
    </source>
</evidence>
<name>A0AAD5UF21_9FUNG</name>
<dbReference type="EMBL" id="JADGKB010000051">
    <property type="protein sequence ID" value="KAJ3256384.1"/>
    <property type="molecule type" value="Genomic_DNA"/>
</dbReference>
<sequence length="469" mass="53309">MNNKNRITPITEPKPNRPNISIDTENHKVVSNEDIIEIMTPTEVEEAQSSSDALIPPQLEKENSGKDSVLLDDGTLSEDEGLFEEVVFCGHFKLFQDMTFAMIELCMGIYSHYINISMLIIFFGDTCIMKALGDGFTASRFNIYSIAQAIFSIIYIILYLALLSTAWKKRNLSEWHTELEYKLADHRDFNEYRKLYIAIALTQIVLWVLDLKIPLQINQYPLWLYLKTVADSLLIGKLLRIELAYFFCIKLSSKDRRVNRNARYFSWILIGTIFALLIYVPSVNYSNNLISYCGFTNLYYKLSVTSVQCLSSNGVWVNNTISIPTTSIEMLQGINFQRTYTPDWSIGPVAGDTFQYQCAGSPEGKLSIENGFSQYGLYPGIDLLSSTFYTGSDLVTSTNINSTFPGNWLVKHNWPVKDSGKYSIPYTLDVGIMNNTLVYYSNSTIPKSAQTVFRAEFLLEGYVSKCKDI</sequence>
<dbReference type="Proteomes" id="UP001210925">
    <property type="component" value="Unassembled WGS sequence"/>
</dbReference>
<keyword evidence="2" id="KW-1133">Transmembrane helix</keyword>
<reference evidence="3" key="1">
    <citation type="submission" date="2020-05" db="EMBL/GenBank/DDBJ databases">
        <title>Phylogenomic resolution of chytrid fungi.</title>
        <authorList>
            <person name="Stajich J.E."/>
            <person name="Amses K."/>
            <person name="Simmons R."/>
            <person name="Seto K."/>
            <person name="Myers J."/>
            <person name="Bonds A."/>
            <person name="Quandt C.A."/>
            <person name="Barry K."/>
            <person name="Liu P."/>
            <person name="Grigoriev I."/>
            <person name="Longcore J.E."/>
            <person name="James T.Y."/>
        </authorList>
    </citation>
    <scope>NUCLEOTIDE SEQUENCE</scope>
    <source>
        <strain evidence="3">PLAUS21</strain>
    </source>
</reference>
<comment type="caution">
    <text evidence="3">The sequence shown here is derived from an EMBL/GenBank/DDBJ whole genome shotgun (WGS) entry which is preliminary data.</text>
</comment>
<proteinExistence type="predicted"/>
<protein>
    <recommendedName>
        <fullName evidence="5">Transmembrane protein</fullName>
    </recommendedName>
</protein>